<organism evidence="1 2">
    <name type="scientific">Caulobacter flavus</name>
    <dbReference type="NCBI Taxonomy" id="1679497"/>
    <lineage>
        <taxon>Bacteria</taxon>
        <taxon>Pseudomonadati</taxon>
        <taxon>Pseudomonadota</taxon>
        <taxon>Alphaproteobacteria</taxon>
        <taxon>Caulobacterales</taxon>
        <taxon>Caulobacteraceae</taxon>
        <taxon>Caulobacter</taxon>
    </lineage>
</organism>
<evidence type="ECO:0000313" key="2">
    <source>
        <dbReference type="Proteomes" id="UP000281192"/>
    </source>
</evidence>
<evidence type="ECO:0000313" key="1">
    <source>
        <dbReference type="EMBL" id="AYV48228.1"/>
    </source>
</evidence>
<name>A0ABM7A1C8_9CAUL</name>
<accession>A0ABM7A1C8</accession>
<dbReference type="Proteomes" id="UP000281192">
    <property type="component" value="Chromosome"/>
</dbReference>
<dbReference type="EMBL" id="CP026100">
    <property type="protein sequence ID" value="AYV48228.1"/>
    <property type="molecule type" value="Genomic_DNA"/>
</dbReference>
<protein>
    <submittedName>
        <fullName evidence="1">CoiA-like domain protein</fullName>
    </submittedName>
</protein>
<proteinExistence type="predicted"/>
<reference evidence="1 2" key="1">
    <citation type="submission" date="2018-01" db="EMBL/GenBank/DDBJ databases">
        <title>Complete genome sequence of Caulobacter flavus RHGG3.</title>
        <authorList>
            <person name="Yang E."/>
        </authorList>
    </citation>
    <scope>NUCLEOTIDE SEQUENCE [LARGE SCALE GENOMIC DNA]</scope>
    <source>
        <strain evidence="1 2">RHGG3</strain>
    </source>
</reference>
<keyword evidence="2" id="KW-1185">Reference proteome</keyword>
<gene>
    <name evidence="1" type="ORF">C1707_19270</name>
</gene>
<sequence>MEVMVVRLRRLLIPLSVDALALSPVNRQLECWDGCEARRPEAMIRGKRYGEGMGVIALDSNACRRLHAPTRGWMATTAIVDGQPAAPTPHARGSCLGCGAAMVAKTGRVTSHWAHAAPRDWDPWWENETAWHREWKAKFPEDWREIRHEAQGGEIHRADVRTGPGLILEFQHSSLRDDELAAREAFYDNLVWVLDGRPFAANFEIHHILPDPDAPIAQDMVWVPAKVGLYGTHGGLYHLRSEFEAQVGRAAARSEVRYGTIRGLGRIKRDIEAAYRGHHQFVWKQPRGGWLTAGAPVFIDFGEAGLWRLGVYDDSGLRCCRFTSQGRFVDAARVARDAAELERLLWPVRPFEDFAGYPIN</sequence>